<feature type="transmembrane region" description="Helical" evidence="2">
    <location>
        <begin position="41"/>
        <end position="61"/>
    </location>
</feature>
<reference evidence="3 4" key="1">
    <citation type="journal article" date="2011" name="Biochem. Biophys. Res. Commun.">
        <title>Increased number of Arginine-based salt bridges contributes to the thermotolerance of thermotolerant acetic acid bacteria, Acetobacter tropicalis SKU1100.</title>
        <authorList>
            <person name="Matsutani M."/>
            <person name="Hirakawa H."/>
            <person name="Nishikura M."/>
            <person name="Soemphol W."/>
            <person name="Ali I.A.I."/>
            <person name="Yakushi T."/>
            <person name="Matsushita K."/>
        </authorList>
    </citation>
    <scope>NUCLEOTIDE SEQUENCE [LARGE SCALE GENOMIC DNA]</scope>
    <source>
        <strain evidence="3 4">NBRC 101654</strain>
    </source>
</reference>
<evidence type="ECO:0000256" key="2">
    <source>
        <dbReference type="SAM" id="Phobius"/>
    </source>
</evidence>
<feature type="transmembrane region" description="Helical" evidence="2">
    <location>
        <begin position="73"/>
        <end position="91"/>
    </location>
</feature>
<evidence type="ECO:0000256" key="1">
    <source>
        <dbReference type="SAM" id="MobiDB-lite"/>
    </source>
</evidence>
<dbReference type="AlphaFoldDB" id="F7VF74"/>
<protein>
    <submittedName>
        <fullName evidence="3">Uncharacterized protein</fullName>
    </submittedName>
</protein>
<keyword evidence="2" id="KW-0472">Membrane</keyword>
<accession>F7VF74</accession>
<name>F7VF74_9PROT</name>
<gene>
    <name evidence="3" type="ORF">ATPR_2023</name>
</gene>
<feature type="compositionally biased region" description="Basic and acidic residues" evidence="1">
    <location>
        <begin position="12"/>
        <end position="31"/>
    </location>
</feature>
<sequence>MCKAIRLQRFQAHKDRPSSQKEEGDHPMQFDPRRNISSFPFVRVFLALVGCALMAYCFQYYLTLPPDSPEHVMRHVAALIIGTLILLGTIWV</sequence>
<proteinExistence type="predicted"/>
<evidence type="ECO:0000313" key="3">
    <source>
        <dbReference type="EMBL" id="GAA09019.1"/>
    </source>
</evidence>
<comment type="caution">
    <text evidence="3">The sequence shown here is derived from an EMBL/GenBank/DDBJ whole genome shotgun (WGS) entry which is preliminary data.</text>
</comment>
<keyword evidence="2" id="KW-0812">Transmembrane</keyword>
<dbReference type="Proteomes" id="UP000004319">
    <property type="component" value="Unassembled WGS sequence"/>
</dbReference>
<organism evidence="3 4">
    <name type="scientific">Acetobacter tropicalis NBRC 101654</name>
    <dbReference type="NCBI Taxonomy" id="749388"/>
    <lineage>
        <taxon>Bacteria</taxon>
        <taxon>Pseudomonadati</taxon>
        <taxon>Pseudomonadota</taxon>
        <taxon>Alphaproteobacteria</taxon>
        <taxon>Acetobacterales</taxon>
        <taxon>Acetobacteraceae</taxon>
        <taxon>Acetobacter</taxon>
    </lineage>
</organism>
<feature type="region of interest" description="Disordered" evidence="1">
    <location>
        <begin position="10"/>
        <end position="31"/>
    </location>
</feature>
<evidence type="ECO:0000313" key="4">
    <source>
        <dbReference type="Proteomes" id="UP000004319"/>
    </source>
</evidence>
<dbReference type="EMBL" id="BABS01000061">
    <property type="protein sequence ID" value="GAA09019.1"/>
    <property type="molecule type" value="Genomic_DNA"/>
</dbReference>
<keyword evidence="2" id="KW-1133">Transmembrane helix</keyword>